<evidence type="ECO:0000313" key="2">
    <source>
        <dbReference type="EMBL" id="MBZ4037894.1"/>
    </source>
</evidence>
<sequence length="94" mass="9814">QTLDVAGRLGVKVCALAAGKNVRLLEEQIRRFRPSVAAVYDPDAAKALKISVADLPVRVVQGMEGLCEAASLPEADLVCNSVVGMVGLRPTLAA</sequence>
<dbReference type="InterPro" id="IPR036291">
    <property type="entry name" value="NAD(P)-bd_dom_sf"/>
</dbReference>
<evidence type="ECO:0000313" key="3">
    <source>
        <dbReference type="Proteomes" id="UP001139366"/>
    </source>
</evidence>
<gene>
    <name evidence="2" type="ORF">K6T82_24325</name>
</gene>
<feature type="non-terminal residue" evidence="2">
    <location>
        <position position="94"/>
    </location>
</feature>
<dbReference type="GO" id="GO:0051484">
    <property type="term" value="P:isopentenyl diphosphate biosynthetic process, methylerythritol 4-phosphate pathway involved in terpenoid biosynthetic process"/>
    <property type="evidence" value="ECO:0007669"/>
    <property type="project" value="TreeGrafter"/>
</dbReference>
<dbReference type="Gene3D" id="3.40.50.720">
    <property type="entry name" value="NAD(P)-binding Rossmann-like Domain"/>
    <property type="match status" value="1"/>
</dbReference>
<dbReference type="GO" id="GO:0030145">
    <property type="term" value="F:manganese ion binding"/>
    <property type="evidence" value="ECO:0007669"/>
    <property type="project" value="TreeGrafter"/>
</dbReference>
<organism evidence="2 3">
    <name type="scientific">Flavobacterium potami</name>
    <dbReference type="NCBI Taxonomy" id="2872310"/>
    <lineage>
        <taxon>Bacteria</taxon>
        <taxon>Pseudomonadati</taxon>
        <taxon>Bacteroidota</taxon>
        <taxon>Flavobacteriia</taxon>
        <taxon>Flavobacteriales</taxon>
        <taxon>Flavobacteriaceae</taxon>
        <taxon>Flavobacterium</taxon>
    </lineage>
</organism>
<reference evidence="2 3" key="1">
    <citation type="journal article" date="2023" name="Antonie Van Leeuwenhoek">
        <title>Flavobacterium potami sp. nov., a multi-metal resistance genes harbouring bacterium isolated from shallow river silt.</title>
        <authorList>
            <person name="Li S."/>
            <person name="Mao S."/>
            <person name="Mu W."/>
            <person name="Guo B."/>
            <person name="Li C."/>
            <person name="Zhu Q."/>
            <person name="Hou X."/>
            <person name="Zhao Y."/>
            <person name="Wei S."/>
            <person name="Liu H."/>
            <person name="Liu A."/>
        </authorList>
    </citation>
    <scope>NUCLEOTIDE SEQUENCE [LARGE SCALE GENOMIC DNA]</scope>
    <source>
        <strain evidence="2 3">17A</strain>
    </source>
</reference>
<protein>
    <recommendedName>
        <fullName evidence="1">1-deoxy-D-xylulose 5-phosphate reductoisomerase N-terminal domain-containing protein</fullName>
    </recommendedName>
</protein>
<dbReference type="InterPro" id="IPR003821">
    <property type="entry name" value="DXP_reductoisomerase"/>
</dbReference>
<keyword evidence="3" id="KW-1185">Reference proteome</keyword>
<dbReference type="AlphaFoldDB" id="A0A9X1HH60"/>
<dbReference type="Proteomes" id="UP001139366">
    <property type="component" value="Unassembled WGS sequence"/>
</dbReference>
<dbReference type="GO" id="GO:0030604">
    <property type="term" value="F:1-deoxy-D-xylulose-5-phosphate reductoisomerase activity"/>
    <property type="evidence" value="ECO:0007669"/>
    <property type="project" value="InterPro"/>
</dbReference>
<feature type="non-terminal residue" evidence="2">
    <location>
        <position position="1"/>
    </location>
</feature>
<proteinExistence type="predicted"/>
<dbReference type="PANTHER" id="PTHR30525">
    <property type="entry name" value="1-DEOXY-D-XYLULOSE 5-PHOSPHATE REDUCTOISOMERASE"/>
    <property type="match status" value="1"/>
</dbReference>
<dbReference type="SUPFAM" id="SSF51735">
    <property type="entry name" value="NAD(P)-binding Rossmann-fold domains"/>
    <property type="match status" value="1"/>
</dbReference>
<dbReference type="InterPro" id="IPR013512">
    <property type="entry name" value="DXP_reductoisomerase_N"/>
</dbReference>
<accession>A0A9X1HH60</accession>
<dbReference type="EMBL" id="JAINUY010000087">
    <property type="protein sequence ID" value="MBZ4037894.1"/>
    <property type="molecule type" value="Genomic_DNA"/>
</dbReference>
<evidence type="ECO:0000259" key="1">
    <source>
        <dbReference type="Pfam" id="PF02670"/>
    </source>
</evidence>
<dbReference type="GO" id="GO:0070402">
    <property type="term" value="F:NADPH binding"/>
    <property type="evidence" value="ECO:0007669"/>
    <property type="project" value="InterPro"/>
</dbReference>
<feature type="domain" description="1-deoxy-D-xylulose 5-phosphate reductoisomerase N-terminal" evidence="1">
    <location>
        <begin position="1"/>
        <end position="94"/>
    </location>
</feature>
<dbReference type="Pfam" id="PF02670">
    <property type="entry name" value="DXP_reductoisom"/>
    <property type="match status" value="1"/>
</dbReference>
<name>A0A9X1HH60_9FLAO</name>
<dbReference type="PANTHER" id="PTHR30525:SF0">
    <property type="entry name" value="1-DEOXY-D-XYLULOSE 5-PHOSPHATE REDUCTOISOMERASE, CHLOROPLASTIC"/>
    <property type="match status" value="1"/>
</dbReference>
<comment type="caution">
    <text evidence="2">The sequence shown here is derived from an EMBL/GenBank/DDBJ whole genome shotgun (WGS) entry which is preliminary data.</text>
</comment>